<gene>
    <name evidence="3" type="ORF">AVDCRST_MAG56-2245</name>
</gene>
<reference evidence="3" key="1">
    <citation type="submission" date="2020-02" db="EMBL/GenBank/DDBJ databases">
        <authorList>
            <person name="Meier V. D."/>
        </authorList>
    </citation>
    <scope>NUCLEOTIDE SEQUENCE</scope>
    <source>
        <strain evidence="3">AVDCRST_MAG56</strain>
    </source>
</reference>
<dbReference type="InterPro" id="IPR002347">
    <property type="entry name" value="SDR_fam"/>
</dbReference>
<dbReference type="EC" id="1.1.1.100" evidence="3"/>
<dbReference type="AlphaFoldDB" id="A0A6J4IQ07"/>
<dbReference type="InterPro" id="IPR036291">
    <property type="entry name" value="NAD(P)-bd_dom_sf"/>
</dbReference>
<accession>A0A6J4IQ07</accession>
<dbReference type="Pfam" id="PF13561">
    <property type="entry name" value="adh_short_C2"/>
    <property type="match status" value="1"/>
</dbReference>
<comment type="similarity">
    <text evidence="1">Belongs to the short-chain dehydrogenases/reductases (SDR) family.</text>
</comment>
<dbReference type="Gene3D" id="3.40.50.720">
    <property type="entry name" value="NAD(P)-binding Rossmann-like Domain"/>
    <property type="match status" value="1"/>
</dbReference>
<dbReference type="PANTHER" id="PTHR42760:SF133">
    <property type="entry name" value="3-OXOACYL-[ACYL-CARRIER-PROTEIN] REDUCTASE"/>
    <property type="match status" value="1"/>
</dbReference>
<dbReference type="PROSITE" id="PS00061">
    <property type="entry name" value="ADH_SHORT"/>
    <property type="match status" value="1"/>
</dbReference>
<dbReference type="FunFam" id="3.40.50.720:FF:000084">
    <property type="entry name" value="Short-chain dehydrogenase reductase"/>
    <property type="match status" value="1"/>
</dbReference>
<dbReference type="EMBL" id="CADCTQ010000202">
    <property type="protein sequence ID" value="CAA9256655.1"/>
    <property type="molecule type" value="Genomic_DNA"/>
</dbReference>
<sequence length="264" mass="27708">MKPFADQKVLVTGAGAGIGHGLCRKFAEAGAIVALNDVNPQLAADAARRLNDELEAERVYAYPFDVADVAALRAGVGDFAGRFGGLHVAVANAGITNYGDFLSYTPDDFDRLTAVNLKGSYFTAQAAAHAMIAGKGPGRIVLLSSVTGLQAHRNLSAYGITKAGIRMMAKTLALELGPHGITVNAVGAGATITERTLLDDPDYERNWNGVAPNRRTATVDDIAAAVLFLASPEARHVTGETLMVDGGWTIYSPLPANHPQVPLE</sequence>
<dbReference type="InterPro" id="IPR020904">
    <property type="entry name" value="Sc_DH/Rdtase_CS"/>
</dbReference>
<keyword evidence="2 3" id="KW-0560">Oxidoreductase</keyword>
<evidence type="ECO:0000256" key="1">
    <source>
        <dbReference type="ARBA" id="ARBA00006484"/>
    </source>
</evidence>
<proteinExistence type="inferred from homology"/>
<dbReference type="PRINTS" id="PR00081">
    <property type="entry name" value="GDHRDH"/>
</dbReference>
<dbReference type="GO" id="GO:0004316">
    <property type="term" value="F:3-oxoacyl-[acyl-carrier-protein] reductase (NADPH) activity"/>
    <property type="evidence" value="ECO:0007669"/>
    <property type="project" value="UniProtKB-EC"/>
</dbReference>
<evidence type="ECO:0000256" key="2">
    <source>
        <dbReference type="ARBA" id="ARBA00023002"/>
    </source>
</evidence>
<evidence type="ECO:0000313" key="3">
    <source>
        <dbReference type="EMBL" id="CAA9256655.1"/>
    </source>
</evidence>
<dbReference type="CDD" id="cd05233">
    <property type="entry name" value="SDR_c"/>
    <property type="match status" value="1"/>
</dbReference>
<organism evidence="3">
    <name type="scientific">uncultured Cytophagales bacterium</name>
    <dbReference type="NCBI Taxonomy" id="158755"/>
    <lineage>
        <taxon>Bacteria</taxon>
        <taxon>Pseudomonadati</taxon>
        <taxon>Bacteroidota</taxon>
        <taxon>Sphingobacteriia</taxon>
        <taxon>Sphingobacteriales</taxon>
        <taxon>environmental samples</taxon>
    </lineage>
</organism>
<dbReference type="PANTHER" id="PTHR42760">
    <property type="entry name" value="SHORT-CHAIN DEHYDROGENASES/REDUCTASES FAMILY MEMBER"/>
    <property type="match status" value="1"/>
</dbReference>
<name>A0A6J4IQ07_9SPHI</name>
<dbReference type="PRINTS" id="PR00080">
    <property type="entry name" value="SDRFAMILY"/>
</dbReference>
<protein>
    <submittedName>
        <fullName evidence="3">3-oxoacyl-[acyl-carrier protein] reductase</fullName>
        <ecNumber evidence="3">1.1.1.100</ecNumber>
    </submittedName>
</protein>
<dbReference type="SUPFAM" id="SSF51735">
    <property type="entry name" value="NAD(P)-binding Rossmann-fold domains"/>
    <property type="match status" value="1"/>
</dbReference>